<dbReference type="InterPro" id="IPR036465">
    <property type="entry name" value="vWFA_dom_sf"/>
</dbReference>
<dbReference type="SMART" id="SM00327">
    <property type="entry name" value="VWA"/>
    <property type="match status" value="1"/>
</dbReference>
<accession>A0A8C4QML0</accession>
<evidence type="ECO:0000313" key="3">
    <source>
        <dbReference type="Proteomes" id="UP000694388"/>
    </source>
</evidence>
<name>A0A8C4QML0_EPTBU</name>
<dbReference type="InterPro" id="IPR050525">
    <property type="entry name" value="ECM_Assembly_Org"/>
</dbReference>
<dbReference type="PANTHER" id="PTHR24020:SF87">
    <property type="entry name" value="COLLAGEN ALPHA-1(VI) CHAIN-LIKE"/>
    <property type="match status" value="1"/>
</dbReference>
<protein>
    <recommendedName>
        <fullName evidence="1">VWFA domain-containing protein</fullName>
    </recommendedName>
</protein>
<evidence type="ECO:0000259" key="1">
    <source>
        <dbReference type="PROSITE" id="PS50234"/>
    </source>
</evidence>
<dbReference type="Pfam" id="PF00092">
    <property type="entry name" value="VWA"/>
    <property type="match status" value="1"/>
</dbReference>
<dbReference type="SUPFAM" id="SSF53300">
    <property type="entry name" value="vWA-like"/>
    <property type="match status" value="1"/>
</dbReference>
<sequence length="160" mass="17386">VYFSTQGACTPSSNLGQYATASEVSEAVRGLQYYSGGTATGLALRHLTLKSFGETADEKPKDRDVSRVAIVITDGRAQDNAEIWAERARLAGIRIFAVGVGKAVESELKAIANDPDEEHSFYGADFSTMQQIADKLKHRICIGIQHYLYSISLSSLINLI</sequence>
<reference evidence="2" key="2">
    <citation type="submission" date="2025-09" db="UniProtKB">
        <authorList>
            <consortium name="Ensembl"/>
        </authorList>
    </citation>
    <scope>IDENTIFICATION</scope>
</reference>
<proteinExistence type="predicted"/>
<dbReference type="InterPro" id="IPR002035">
    <property type="entry name" value="VWF_A"/>
</dbReference>
<dbReference type="GeneTree" id="ENSGT00940000157086"/>
<dbReference type="OMA" id="KHRICIG"/>
<keyword evidence="3" id="KW-1185">Reference proteome</keyword>
<dbReference type="Gene3D" id="3.40.50.410">
    <property type="entry name" value="von Willebrand factor, type A domain"/>
    <property type="match status" value="1"/>
</dbReference>
<dbReference type="PANTHER" id="PTHR24020">
    <property type="entry name" value="COLLAGEN ALPHA"/>
    <property type="match status" value="1"/>
</dbReference>
<organism evidence="2 3">
    <name type="scientific">Eptatretus burgeri</name>
    <name type="common">Inshore hagfish</name>
    <dbReference type="NCBI Taxonomy" id="7764"/>
    <lineage>
        <taxon>Eukaryota</taxon>
        <taxon>Metazoa</taxon>
        <taxon>Chordata</taxon>
        <taxon>Craniata</taxon>
        <taxon>Vertebrata</taxon>
        <taxon>Cyclostomata</taxon>
        <taxon>Myxini</taxon>
        <taxon>Myxiniformes</taxon>
        <taxon>Myxinidae</taxon>
        <taxon>Eptatretinae</taxon>
        <taxon>Eptatretus</taxon>
    </lineage>
</organism>
<feature type="domain" description="VWFA" evidence="1">
    <location>
        <begin position="1"/>
        <end position="136"/>
    </location>
</feature>
<dbReference type="PROSITE" id="PS50234">
    <property type="entry name" value="VWFA"/>
    <property type="match status" value="1"/>
</dbReference>
<evidence type="ECO:0000313" key="2">
    <source>
        <dbReference type="Ensembl" id="ENSEBUP00000017799.1"/>
    </source>
</evidence>
<dbReference type="Ensembl" id="ENSEBUT00000018375.1">
    <property type="protein sequence ID" value="ENSEBUP00000017799.1"/>
    <property type="gene ID" value="ENSEBUG00000011127.1"/>
</dbReference>
<dbReference type="Proteomes" id="UP000694388">
    <property type="component" value="Unplaced"/>
</dbReference>
<dbReference type="AlphaFoldDB" id="A0A8C4QML0"/>
<reference evidence="2" key="1">
    <citation type="submission" date="2025-08" db="UniProtKB">
        <authorList>
            <consortium name="Ensembl"/>
        </authorList>
    </citation>
    <scope>IDENTIFICATION</scope>
</reference>